<name>A0A4R1XD12_ACICA</name>
<feature type="signal peptide" evidence="6">
    <location>
        <begin position="1"/>
        <end position="22"/>
    </location>
</feature>
<dbReference type="SUPFAM" id="SSF49584">
    <property type="entry name" value="Periplasmic chaperone C-domain"/>
    <property type="match status" value="1"/>
</dbReference>
<dbReference type="InterPro" id="IPR001829">
    <property type="entry name" value="Pili_assmbl_chaperone_bac"/>
</dbReference>
<comment type="caution">
    <text evidence="9">The sequence shown here is derived from an EMBL/GenBank/DDBJ whole genome shotgun (WGS) entry which is preliminary data.</text>
</comment>
<dbReference type="PRINTS" id="PR00969">
    <property type="entry name" value="CHAPERONPILI"/>
</dbReference>
<evidence type="ECO:0000256" key="5">
    <source>
        <dbReference type="ARBA" id="ARBA00023186"/>
    </source>
</evidence>
<dbReference type="InterPro" id="IPR016147">
    <property type="entry name" value="Pili_assmbl_chaperone_N"/>
</dbReference>
<dbReference type="InterPro" id="IPR013783">
    <property type="entry name" value="Ig-like_fold"/>
</dbReference>
<evidence type="ECO:0000256" key="4">
    <source>
        <dbReference type="ARBA" id="ARBA00022764"/>
    </source>
</evidence>
<dbReference type="InterPro" id="IPR036316">
    <property type="entry name" value="Pili_assmbl_chap_C_dom_sf"/>
</dbReference>
<dbReference type="EMBL" id="SLVJ01000033">
    <property type="protein sequence ID" value="TCM60462.1"/>
    <property type="molecule type" value="Genomic_DNA"/>
</dbReference>
<gene>
    <name evidence="9" type="ORF">EC844_13322</name>
</gene>
<feature type="domain" description="Pili assembly chaperone C-terminal" evidence="8">
    <location>
        <begin position="170"/>
        <end position="232"/>
    </location>
</feature>
<dbReference type="Proteomes" id="UP000294963">
    <property type="component" value="Unassembled WGS sequence"/>
</dbReference>
<keyword evidence="10" id="KW-1185">Reference proteome</keyword>
<evidence type="ECO:0000256" key="1">
    <source>
        <dbReference type="ARBA" id="ARBA00004418"/>
    </source>
</evidence>
<dbReference type="InterPro" id="IPR050643">
    <property type="entry name" value="Periplasmic_pilus_chap"/>
</dbReference>
<keyword evidence="5" id="KW-0143">Chaperone</keyword>
<evidence type="ECO:0000256" key="3">
    <source>
        <dbReference type="ARBA" id="ARBA00022729"/>
    </source>
</evidence>
<dbReference type="SUPFAM" id="SSF49354">
    <property type="entry name" value="PapD-like"/>
    <property type="match status" value="1"/>
</dbReference>
<organism evidence="9 10">
    <name type="scientific">Acinetobacter calcoaceticus</name>
    <dbReference type="NCBI Taxonomy" id="471"/>
    <lineage>
        <taxon>Bacteria</taxon>
        <taxon>Pseudomonadati</taxon>
        <taxon>Pseudomonadota</taxon>
        <taxon>Gammaproteobacteria</taxon>
        <taxon>Moraxellales</taxon>
        <taxon>Moraxellaceae</taxon>
        <taxon>Acinetobacter</taxon>
        <taxon>Acinetobacter calcoaceticus/baumannii complex</taxon>
    </lineage>
</organism>
<proteinExistence type="inferred from homology"/>
<dbReference type="GO" id="GO:0030288">
    <property type="term" value="C:outer membrane-bounded periplasmic space"/>
    <property type="evidence" value="ECO:0007669"/>
    <property type="project" value="InterPro"/>
</dbReference>
<evidence type="ECO:0000259" key="7">
    <source>
        <dbReference type="Pfam" id="PF00345"/>
    </source>
</evidence>
<comment type="similarity">
    <text evidence="2">Belongs to the periplasmic pilus chaperone family.</text>
</comment>
<dbReference type="GO" id="GO:0071555">
    <property type="term" value="P:cell wall organization"/>
    <property type="evidence" value="ECO:0007669"/>
    <property type="project" value="InterPro"/>
</dbReference>
<evidence type="ECO:0000313" key="10">
    <source>
        <dbReference type="Proteomes" id="UP000294963"/>
    </source>
</evidence>
<feature type="domain" description="Pili assembly chaperone N-terminal" evidence="7">
    <location>
        <begin position="23"/>
        <end position="146"/>
    </location>
</feature>
<comment type="subcellular location">
    <subcellularLocation>
        <location evidence="1">Periplasm</location>
    </subcellularLocation>
</comment>
<dbReference type="InterPro" id="IPR008962">
    <property type="entry name" value="PapD-like_sf"/>
</dbReference>
<dbReference type="PANTHER" id="PTHR30251:SF2">
    <property type="entry name" value="FIMBRIAL CHAPERONE YADV-RELATED"/>
    <property type="match status" value="1"/>
</dbReference>
<sequence length="243" mass="27309">MHRTLIALMCGLFMVMTMTTYAGVTVQGTRIIVPSNAKSVSVQLQNQFDTPALVQVWLDKGDMNVIPDASQIPFLLTPALTRVEANSGQVIRILPLGTPELVQDRESLFIFNLLDIPPEKAEDANSNVLSFNVRTRLKLFYRPHTLKMSQDKGFQALKFQYDAKNKTLQVNNPTPYYMNLSKIILNPQQQKKPIVQALMVEPFEKANFTNISSTSDLTKIQYFVLNDLGGENTYTTSVTTTTN</sequence>
<accession>A0A4R1XD12</accession>
<dbReference type="AlphaFoldDB" id="A0A4R1XD12"/>
<dbReference type="Pfam" id="PF00345">
    <property type="entry name" value="PapD_N"/>
    <property type="match status" value="1"/>
</dbReference>
<protein>
    <submittedName>
        <fullName evidence="9">Fimbrial chaperone protein/chaperone protein EcpD</fullName>
    </submittedName>
</protein>
<dbReference type="Gene3D" id="2.60.40.10">
    <property type="entry name" value="Immunoglobulins"/>
    <property type="match status" value="2"/>
</dbReference>
<evidence type="ECO:0000259" key="8">
    <source>
        <dbReference type="Pfam" id="PF02753"/>
    </source>
</evidence>
<feature type="chain" id="PRO_5020792988" evidence="6">
    <location>
        <begin position="23"/>
        <end position="243"/>
    </location>
</feature>
<reference evidence="9 10" key="1">
    <citation type="submission" date="2019-03" db="EMBL/GenBank/DDBJ databases">
        <title>Genomic analyses of the natural microbiome of Caenorhabditis elegans.</title>
        <authorList>
            <person name="Samuel B."/>
        </authorList>
    </citation>
    <scope>NUCLEOTIDE SEQUENCE [LARGE SCALE GENOMIC DNA]</scope>
    <source>
        <strain evidence="9 10">JUb89</strain>
    </source>
</reference>
<dbReference type="PANTHER" id="PTHR30251">
    <property type="entry name" value="PILUS ASSEMBLY CHAPERONE"/>
    <property type="match status" value="1"/>
</dbReference>
<dbReference type="Pfam" id="PF02753">
    <property type="entry name" value="PapD_C"/>
    <property type="match status" value="1"/>
</dbReference>
<keyword evidence="4" id="KW-0574">Periplasm</keyword>
<keyword evidence="3 6" id="KW-0732">Signal</keyword>
<evidence type="ECO:0000256" key="6">
    <source>
        <dbReference type="SAM" id="SignalP"/>
    </source>
</evidence>
<dbReference type="InterPro" id="IPR016148">
    <property type="entry name" value="Pili_assmbl_chaperone_C"/>
</dbReference>
<evidence type="ECO:0000256" key="2">
    <source>
        <dbReference type="ARBA" id="ARBA00007399"/>
    </source>
</evidence>
<evidence type="ECO:0000313" key="9">
    <source>
        <dbReference type="EMBL" id="TCM60462.1"/>
    </source>
</evidence>